<keyword evidence="1" id="KW-1133">Transmembrane helix</keyword>
<feature type="transmembrane region" description="Helical" evidence="1">
    <location>
        <begin position="12"/>
        <end position="29"/>
    </location>
</feature>
<accession>X0Z2K9</accession>
<dbReference type="GO" id="GO:0006281">
    <property type="term" value="P:DNA repair"/>
    <property type="evidence" value="ECO:0007669"/>
    <property type="project" value="InterPro"/>
</dbReference>
<dbReference type="SUPFAM" id="SSF48150">
    <property type="entry name" value="DNA-glycosylase"/>
    <property type="match status" value="1"/>
</dbReference>
<dbReference type="AlphaFoldDB" id="X0Z2K9"/>
<name>X0Z2K9_9ZZZZ</name>
<comment type="caution">
    <text evidence="2">The sequence shown here is derived from an EMBL/GenBank/DDBJ whole genome shotgun (WGS) entry which is preliminary data.</text>
</comment>
<keyword evidence="1" id="KW-0472">Membrane</keyword>
<reference evidence="2" key="1">
    <citation type="journal article" date="2014" name="Front. Microbiol.">
        <title>High frequency of phylogenetically diverse reductive dehalogenase-homologous genes in deep subseafloor sedimentary metagenomes.</title>
        <authorList>
            <person name="Kawai M."/>
            <person name="Futagami T."/>
            <person name="Toyoda A."/>
            <person name="Takaki Y."/>
            <person name="Nishi S."/>
            <person name="Hori S."/>
            <person name="Arai W."/>
            <person name="Tsubouchi T."/>
            <person name="Morono Y."/>
            <person name="Uchiyama I."/>
            <person name="Ito T."/>
            <person name="Fujiyama A."/>
            <person name="Inagaki F."/>
            <person name="Takami H."/>
        </authorList>
    </citation>
    <scope>NUCLEOTIDE SEQUENCE</scope>
    <source>
        <strain evidence="2">Expedition CK06-06</strain>
    </source>
</reference>
<sequence length="108" mass="13082">MRNKSREEQRKALLALYGIGPASVGYILSDVFHHLDELNYISPWEQKIYSKLFFNQQPDKPIPVDKLLKFFDQRFGKYKTLAVHYIWEDLFWKRKHGNIEWLDKLIRL</sequence>
<dbReference type="EMBL" id="BART01002517">
    <property type="protein sequence ID" value="GAG63209.1"/>
    <property type="molecule type" value="Genomic_DNA"/>
</dbReference>
<dbReference type="InterPro" id="IPR011257">
    <property type="entry name" value="DNA_glycosylase"/>
</dbReference>
<protein>
    <recommendedName>
        <fullName evidence="3">HhH-GPD domain-containing protein</fullName>
    </recommendedName>
</protein>
<evidence type="ECO:0000256" key="1">
    <source>
        <dbReference type="SAM" id="Phobius"/>
    </source>
</evidence>
<gene>
    <name evidence="2" type="ORF">S01H4_07623</name>
</gene>
<organism evidence="2">
    <name type="scientific">marine sediment metagenome</name>
    <dbReference type="NCBI Taxonomy" id="412755"/>
    <lineage>
        <taxon>unclassified sequences</taxon>
        <taxon>metagenomes</taxon>
        <taxon>ecological metagenomes</taxon>
    </lineage>
</organism>
<keyword evidence="1" id="KW-0812">Transmembrane</keyword>
<dbReference type="GO" id="GO:0003824">
    <property type="term" value="F:catalytic activity"/>
    <property type="evidence" value="ECO:0007669"/>
    <property type="project" value="InterPro"/>
</dbReference>
<proteinExistence type="predicted"/>
<evidence type="ECO:0000313" key="2">
    <source>
        <dbReference type="EMBL" id="GAG63209.1"/>
    </source>
</evidence>
<evidence type="ECO:0008006" key="3">
    <source>
        <dbReference type="Google" id="ProtNLM"/>
    </source>
</evidence>